<keyword evidence="3" id="KW-1185">Reference proteome</keyword>
<accession>A0A069QI29</accession>
<feature type="region of interest" description="Disordered" evidence="1">
    <location>
        <begin position="32"/>
        <end position="70"/>
    </location>
</feature>
<evidence type="ECO:0000256" key="1">
    <source>
        <dbReference type="SAM" id="MobiDB-lite"/>
    </source>
</evidence>
<name>A0A069QI29_HOYLO</name>
<evidence type="ECO:0000313" key="3">
    <source>
        <dbReference type="Proteomes" id="UP000027442"/>
    </source>
</evidence>
<dbReference type="Proteomes" id="UP000027442">
    <property type="component" value="Unassembled WGS sequence"/>
</dbReference>
<proteinExistence type="predicted"/>
<protein>
    <submittedName>
        <fullName evidence="2">Uncharacterized protein</fullName>
    </submittedName>
</protein>
<dbReference type="AlphaFoldDB" id="A0A069QI29"/>
<dbReference type="HOGENOM" id="CLU_205949_0_0_10"/>
<comment type="caution">
    <text evidence="2">The sequence shown here is derived from an EMBL/GenBank/DDBJ whole genome shotgun (WGS) entry which is preliminary data.</text>
</comment>
<evidence type="ECO:0000313" key="2">
    <source>
        <dbReference type="EMBL" id="KDR51649.1"/>
    </source>
</evidence>
<dbReference type="EMBL" id="JNGW01000097">
    <property type="protein sequence ID" value="KDR51649.1"/>
    <property type="molecule type" value="Genomic_DNA"/>
</dbReference>
<reference evidence="2 3" key="1">
    <citation type="submission" date="2013-08" db="EMBL/GenBank/DDBJ databases">
        <authorList>
            <person name="Weinstock G."/>
            <person name="Sodergren E."/>
            <person name="Wylie T."/>
            <person name="Fulton L."/>
            <person name="Fulton R."/>
            <person name="Fronick C."/>
            <person name="O'Laughlin M."/>
            <person name="Godfrey J."/>
            <person name="Miner T."/>
            <person name="Herter B."/>
            <person name="Appelbaum E."/>
            <person name="Cordes M."/>
            <person name="Lek S."/>
            <person name="Wollam A."/>
            <person name="Pepin K.H."/>
            <person name="Palsikar V.B."/>
            <person name="Mitreva M."/>
            <person name="Wilson R.K."/>
        </authorList>
    </citation>
    <scope>NUCLEOTIDE SEQUENCE [LARGE SCALE GENOMIC DNA]</scope>
    <source>
        <strain evidence="2 3">ATCC 15930</strain>
    </source>
</reference>
<organism evidence="2 3">
    <name type="scientific">Hoylesella loescheii DSM 19665 = JCM 12249 = ATCC 15930</name>
    <dbReference type="NCBI Taxonomy" id="1122985"/>
    <lineage>
        <taxon>Bacteria</taxon>
        <taxon>Pseudomonadati</taxon>
        <taxon>Bacteroidota</taxon>
        <taxon>Bacteroidia</taxon>
        <taxon>Bacteroidales</taxon>
        <taxon>Prevotellaceae</taxon>
        <taxon>Hoylesella</taxon>
    </lineage>
</organism>
<gene>
    <name evidence="2" type="ORF">HMPREF1991_02257</name>
</gene>
<feature type="compositionally biased region" description="Acidic residues" evidence="1">
    <location>
        <begin position="51"/>
        <end position="61"/>
    </location>
</feature>
<sequence>MYETMKKKLYIEPKTYNISLATEQLMITASPGVGDGYDPGAGVDSKGSNFFEEDEEEEDEPQYPFSVWKY</sequence>
<dbReference type="PATRIC" id="fig|1122985.7.peg.2338"/>